<dbReference type="PANTHER" id="PTHR11954">
    <property type="entry name" value="D-DOPACHROME DECARBOXYLASE"/>
    <property type="match status" value="1"/>
</dbReference>
<dbReference type="GO" id="GO:0005125">
    <property type="term" value="F:cytokine activity"/>
    <property type="evidence" value="ECO:0007669"/>
    <property type="project" value="UniProtKB-KW"/>
</dbReference>
<dbReference type="InterPro" id="IPR001398">
    <property type="entry name" value="Macrophage_inhib_fac"/>
</dbReference>
<dbReference type="InterPro" id="IPR014347">
    <property type="entry name" value="Tautomerase/MIF_sf"/>
</dbReference>
<protein>
    <recommendedName>
        <fullName evidence="12">L-dopachrome isomerase</fullName>
        <ecNumber evidence="9">5.3.2.1</ecNumber>
        <ecNumber evidence="8">5.3.3.12</ecNumber>
    </recommendedName>
    <alternativeName>
        <fullName evidence="10">L-dopachrome tautomerase</fullName>
    </alternativeName>
    <alternativeName>
        <fullName evidence="11">Phenylpyruvate tautomerase</fullName>
    </alternativeName>
</protein>
<name>A0A132A3P2_SARSC</name>
<evidence type="ECO:0000256" key="1">
    <source>
        <dbReference type="ARBA" id="ARBA00004613"/>
    </source>
</evidence>
<dbReference type="OMA" id="NKHLHIS"/>
<evidence type="ECO:0000256" key="8">
    <source>
        <dbReference type="ARBA" id="ARBA00038932"/>
    </source>
</evidence>
<dbReference type="EC" id="5.3.3.12" evidence="8"/>
<organism evidence="13 14">
    <name type="scientific">Sarcoptes scabiei</name>
    <name type="common">Itch mite</name>
    <name type="synonym">Acarus scabiei</name>
    <dbReference type="NCBI Taxonomy" id="52283"/>
    <lineage>
        <taxon>Eukaryota</taxon>
        <taxon>Metazoa</taxon>
        <taxon>Ecdysozoa</taxon>
        <taxon>Arthropoda</taxon>
        <taxon>Chelicerata</taxon>
        <taxon>Arachnida</taxon>
        <taxon>Acari</taxon>
        <taxon>Acariformes</taxon>
        <taxon>Sarcoptiformes</taxon>
        <taxon>Astigmata</taxon>
        <taxon>Psoroptidia</taxon>
        <taxon>Sarcoptoidea</taxon>
        <taxon>Sarcoptidae</taxon>
        <taxon>Sarcoptinae</taxon>
        <taxon>Sarcoptes</taxon>
    </lineage>
</organism>
<evidence type="ECO:0000256" key="9">
    <source>
        <dbReference type="ARBA" id="ARBA00039086"/>
    </source>
</evidence>
<evidence type="ECO:0000256" key="7">
    <source>
        <dbReference type="ARBA" id="ARBA00036823"/>
    </source>
</evidence>
<accession>A0A132A3P2</accession>
<dbReference type="EMBL" id="JXLN01010158">
    <property type="protein sequence ID" value="KPM05235.1"/>
    <property type="molecule type" value="Genomic_DNA"/>
</dbReference>
<evidence type="ECO:0000256" key="3">
    <source>
        <dbReference type="ARBA" id="ARBA00022514"/>
    </source>
</evidence>
<evidence type="ECO:0000256" key="10">
    <source>
        <dbReference type="ARBA" id="ARBA00041631"/>
    </source>
</evidence>
<dbReference type="AlphaFoldDB" id="A0A132A3P2"/>
<evidence type="ECO:0000256" key="6">
    <source>
        <dbReference type="ARBA" id="ARBA00036735"/>
    </source>
</evidence>
<dbReference type="Proteomes" id="UP000616769">
    <property type="component" value="Unassembled WGS sequence"/>
</dbReference>
<comment type="catalytic activity">
    <reaction evidence="7">
        <text>L-dopachrome = 5,6-dihydroxyindole-2-carboxylate</text>
        <dbReference type="Rhea" id="RHEA:13041"/>
        <dbReference type="ChEBI" id="CHEBI:16875"/>
        <dbReference type="ChEBI" id="CHEBI:57509"/>
        <dbReference type="EC" id="5.3.3.12"/>
    </reaction>
</comment>
<dbReference type="Gene3D" id="3.30.429.10">
    <property type="entry name" value="Macrophage Migration Inhibitory Factor"/>
    <property type="match status" value="1"/>
</dbReference>
<evidence type="ECO:0000256" key="12">
    <source>
        <dbReference type="ARBA" id="ARBA00042730"/>
    </source>
</evidence>
<dbReference type="GO" id="GO:0005615">
    <property type="term" value="C:extracellular space"/>
    <property type="evidence" value="ECO:0007669"/>
    <property type="project" value="UniProtKB-KW"/>
</dbReference>
<evidence type="ECO:0000313" key="13">
    <source>
        <dbReference type="EMBL" id="KPM05235.1"/>
    </source>
</evidence>
<dbReference type="GO" id="GO:0050178">
    <property type="term" value="F:phenylpyruvate tautomerase activity"/>
    <property type="evidence" value="ECO:0007669"/>
    <property type="project" value="UniProtKB-EC"/>
</dbReference>
<keyword evidence="3" id="KW-0202">Cytokine</keyword>
<keyword evidence="4" id="KW-0964">Secreted</keyword>
<keyword evidence="5" id="KW-0413">Isomerase</keyword>
<comment type="catalytic activity">
    <reaction evidence="6">
        <text>3-phenylpyruvate = enol-phenylpyruvate</text>
        <dbReference type="Rhea" id="RHEA:17097"/>
        <dbReference type="ChEBI" id="CHEBI:16815"/>
        <dbReference type="ChEBI" id="CHEBI:18005"/>
        <dbReference type="EC" id="5.3.2.1"/>
    </reaction>
</comment>
<evidence type="ECO:0000256" key="5">
    <source>
        <dbReference type="ARBA" id="ARBA00023235"/>
    </source>
</evidence>
<dbReference type="EC" id="5.3.2.1" evidence="9"/>
<evidence type="ECO:0000256" key="4">
    <source>
        <dbReference type="ARBA" id="ARBA00022525"/>
    </source>
</evidence>
<dbReference type="GO" id="GO:0004167">
    <property type="term" value="F:dopachrome isomerase activity"/>
    <property type="evidence" value="ECO:0007669"/>
    <property type="project" value="UniProtKB-EC"/>
</dbReference>
<evidence type="ECO:0000313" key="14">
    <source>
        <dbReference type="Proteomes" id="UP000616769"/>
    </source>
</evidence>
<evidence type="ECO:0000256" key="2">
    <source>
        <dbReference type="ARBA" id="ARBA00005851"/>
    </source>
</evidence>
<dbReference type="Pfam" id="PF01187">
    <property type="entry name" value="MIF"/>
    <property type="match status" value="1"/>
</dbReference>
<dbReference type="VEuPathDB" id="VectorBase:SSCA007363"/>
<reference evidence="13 14" key="1">
    <citation type="journal article" date="2015" name="Parasit. Vectors">
        <title>Draft genome of the scabies mite.</title>
        <authorList>
            <person name="Rider S.D.Jr."/>
            <person name="Morgan M.S."/>
            <person name="Arlian L.G."/>
        </authorList>
    </citation>
    <scope>NUCLEOTIDE SEQUENCE [LARGE SCALE GENOMIC DNA]</scope>
    <source>
        <strain evidence="13">Arlian Lab</strain>
    </source>
</reference>
<proteinExistence type="inferred from homology"/>
<dbReference type="OrthoDB" id="255819at2759"/>
<sequence length="118" mass="13074">MPILILNTNVSRSQIPNFLTKELSKIVAEVLCKPESYVTIMINSDVDLIWGGTKEPAAICKLGSIGQISKDQNKKTSKAIQTAIEKLLSIPVCRQYLVFENLSKENVGYNATTFDDLI</sequence>
<comment type="similarity">
    <text evidence="2">Belongs to the MIF family.</text>
</comment>
<dbReference type="SUPFAM" id="SSF55331">
    <property type="entry name" value="Tautomerase/MIF"/>
    <property type="match status" value="1"/>
</dbReference>
<comment type="subcellular location">
    <subcellularLocation>
        <location evidence="1">Secreted</location>
    </subcellularLocation>
</comment>
<evidence type="ECO:0000256" key="11">
    <source>
        <dbReference type="ARBA" id="ARBA00041912"/>
    </source>
</evidence>
<gene>
    <name evidence="13" type="ORF">QR98_0036950</name>
</gene>
<comment type="caution">
    <text evidence="13">The sequence shown here is derived from an EMBL/GenBank/DDBJ whole genome shotgun (WGS) entry which is preliminary data.</text>
</comment>
<dbReference type="PANTHER" id="PTHR11954:SF6">
    <property type="entry name" value="MACROPHAGE MIGRATION INHIBITORY FACTOR"/>
    <property type="match status" value="1"/>
</dbReference>